<dbReference type="GO" id="GO:0005737">
    <property type="term" value="C:cytoplasm"/>
    <property type="evidence" value="ECO:0007669"/>
    <property type="project" value="TreeGrafter"/>
</dbReference>
<evidence type="ECO:0000313" key="2">
    <source>
        <dbReference type="EMBL" id="KTF07804.1"/>
    </source>
</evidence>
<accession>A0A1B6NWH0</accession>
<evidence type="ECO:0000259" key="1">
    <source>
        <dbReference type="Pfam" id="PF17900"/>
    </source>
</evidence>
<dbReference type="GO" id="GO:0005615">
    <property type="term" value="C:extracellular space"/>
    <property type="evidence" value="ECO:0007669"/>
    <property type="project" value="TreeGrafter"/>
</dbReference>
<dbReference type="InterPro" id="IPR042097">
    <property type="entry name" value="Aminopeptidase_N-like_N_sf"/>
</dbReference>
<keyword evidence="2" id="KW-0378">Hydrolase</keyword>
<dbReference type="GO" id="GO:0008270">
    <property type="term" value="F:zinc ion binding"/>
    <property type="evidence" value="ECO:0007669"/>
    <property type="project" value="TreeGrafter"/>
</dbReference>
<feature type="domain" description="Aminopeptidase N-like N-terminal" evidence="1">
    <location>
        <begin position="59"/>
        <end position="213"/>
    </location>
</feature>
<keyword evidence="2" id="KW-0645">Protease</keyword>
<dbReference type="PANTHER" id="PTHR11533:SF174">
    <property type="entry name" value="PUROMYCIN-SENSITIVE AMINOPEPTIDASE-RELATED"/>
    <property type="match status" value="1"/>
</dbReference>
<dbReference type="Pfam" id="PF17900">
    <property type="entry name" value="Peptidase_M1_N"/>
    <property type="match status" value="1"/>
</dbReference>
<dbReference type="InterPro" id="IPR050344">
    <property type="entry name" value="Peptidase_M1_aminopeptidases"/>
</dbReference>
<dbReference type="SUPFAM" id="SSF63737">
    <property type="entry name" value="Leukotriene A4 hydrolase N-terminal domain"/>
    <property type="match status" value="1"/>
</dbReference>
<keyword evidence="2" id="KW-0031">Aminopeptidase</keyword>
<comment type="caution">
    <text evidence="2">The sequence shown here is derived from an EMBL/GenBank/DDBJ whole genome shotgun (WGS) entry which is preliminary data.</text>
</comment>
<reference evidence="2" key="1">
    <citation type="submission" date="2013-11" db="EMBL/GenBank/DDBJ databases">
        <title>Microbial diversity, functional groups and degradation webs in Northern and Southern Mediterranean and Red Sea marine crude oil polluted sites.</title>
        <authorList>
            <person name="Daffonchio D."/>
            <person name="Mapelli F."/>
            <person name="Ferrer M."/>
            <person name="Richter M."/>
            <person name="Cherif A."/>
            <person name="Malkawi H.I."/>
            <person name="Yakimov M.M."/>
            <person name="Abdel-Fattah Y.R."/>
            <person name="Blaghen M."/>
            <person name="Golyshin P.N."/>
            <person name="Kalogerakis N."/>
            <person name="Boon N."/>
            <person name="Magagnini M."/>
            <person name="Fava F."/>
        </authorList>
    </citation>
    <scope>NUCLEOTIDE SEQUENCE</scope>
</reference>
<dbReference type="GO" id="GO:0070006">
    <property type="term" value="F:metalloaminopeptidase activity"/>
    <property type="evidence" value="ECO:0007669"/>
    <property type="project" value="TreeGrafter"/>
</dbReference>
<gene>
    <name evidence="2" type="ORF">MGSAQ_000700</name>
</gene>
<protein>
    <submittedName>
        <fullName evidence="2">Peptidase M1, membrane alanine aminopeptidase</fullName>
        <ecNumber evidence="2">3.-.-.-</ecNumber>
    </submittedName>
</protein>
<dbReference type="GO" id="GO:0016020">
    <property type="term" value="C:membrane"/>
    <property type="evidence" value="ECO:0007669"/>
    <property type="project" value="TreeGrafter"/>
</dbReference>
<dbReference type="EC" id="3.-.-.-" evidence="2"/>
<dbReference type="InterPro" id="IPR045357">
    <property type="entry name" value="Aminopeptidase_N-like_N"/>
</dbReference>
<organism evidence="2">
    <name type="scientific">marine sediment metagenome</name>
    <dbReference type="NCBI Taxonomy" id="412755"/>
    <lineage>
        <taxon>unclassified sequences</taxon>
        <taxon>metagenomes</taxon>
        <taxon>ecological metagenomes</taxon>
    </lineage>
</organism>
<dbReference type="PANTHER" id="PTHR11533">
    <property type="entry name" value="PROTEASE M1 ZINC METALLOPROTEASE"/>
    <property type="match status" value="1"/>
</dbReference>
<dbReference type="GO" id="GO:0042277">
    <property type="term" value="F:peptide binding"/>
    <property type="evidence" value="ECO:0007669"/>
    <property type="project" value="TreeGrafter"/>
</dbReference>
<dbReference type="GO" id="GO:0043171">
    <property type="term" value="P:peptide catabolic process"/>
    <property type="evidence" value="ECO:0007669"/>
    <property type="project" value="TreeGrafter"/>
</dbReference>
<proteinExistence type="predicted"/>
<dbReference type="AlphaFoldDB" id="A0A1B6NWH0"/>
<dbReference type="EMBL" id="AYSL01000328">
    <property type="protein sequence ID" value="KTF07804.1"/>
    <property type="molecule type" value="Genomic_DNA"/>
</dbReference>
<dbReference type="Gene3D" id="2.60.40.1730">
    <property type="entry name" value="tricorn interacting facor f3 domain"/>
    <property type="match status" value="1"/>
</dbReference>
<sequence>MKQLSTLAGVVASVFAFTSLSTTAVVAQEAQTASAVVSPAKKTLADVEYRLPSTIAPTFQRIHLNIDPDNPTYSGKTNIDVTVKTPTKKVGFYQQDLTVTSARLVSGSSSFPLNVTIGEYDINWGESQDEIAPGKYTLEITFEGKVNTSSDGMYLSRFEETNYIFTQFEDMHARKAFPSFDEPNFKIPYQMTISSPEHQEIVGNTPVEKVTVENGIKP</sequence>
<name>A0A1B6NWH0_9ZZZZ</name>